<feature type="chain" id="PRO_5013087127" description="Ferredoxin subunit of nitrite reductase or a ring-hydroxylating dioxygenase" evidence="1">
    <location>
        <begin position="24"/>
        <end position="151"/>
    </location>
</feature>
<dbReference type="OrthoDB" id="1272144at2"/>
<evidence type="ECO:0000313" key="2">
    <source>
        <dbReference type="EMBL" id="SHE79722.1"/>
    </source>
</evidence>
<reference evidence="3" key="1">
    <citation type="submission" date="2016-11" db="EMBL/GenBank/DDBJ databases">
        <authorList>
            <person name="Varghese N."/>
            <person name="Submissions S."/>
        </authorList>
    </citation>
    <scope>NUCLEOTIDE SEQUENCE [LARGE SCALE GENOMIC DNA]</scope>
    <source>
        <strain evidence="3">DSM 27619</strain>
    </source>
</reference>
<dbReference type="AlphaFoldDB" id="A0A1M4WFJ4"/>
<gene>
    <name evidence="2" type="ORF">SAMN05443633_10231</name>
</gene>
<evidence type="ECO:0008006" key="4">
    <source>
        <dbReference type="Google" id="ProtNLM"/>
    </source>
</evidence>
<keyword evidence="1" id="KW-0732">Signal</keyword>
<accession>A0A1M4WFJ4</accession>
<feature type="signal peptide" evidence="1">
    <location>
        <begin position="1"/>
        <end position="23"/>
    </location>
</feature>
<dbReference type="Proteomes" id="UP000184518">
    <property type="component" value="Unassembled WGS sequence"/>
</dbReference>
<evidence type="ECO:0000313" key="3">
    <source>
        <dbReference type="Proteomes" id="UP000184518"/>
    </source>
</evidence>
<dbReference type="EMBL" id="FQUT01000002">
    <property type="protein sequence ID" value="SHE79722.1"/>
    <property type="molecule type" value="Genomic_DNA"/>
</dbReference>
<organism evidence="2 3">
    <name type="scientific">Chryseobacterium arachidis</name>
    <dbReference type="NCBI Taxonomy" id="1416778"/>
    <lineage>
        <taxon>Bacteria</taxon>
        <taxon>Pseudomonadati</taxon>
        <taxon>Bacteroidota</taxon>
        <taxon>Flavobacteriia</taxon>
        <taxon>Flavobacteriales</taxon>
        <taxon>Weeksellaceae</taxon>
        <taxon>Chryseobacterium group</taxon>
        <taxon>Chryseobacterium</taxon>
    </lineage>
</organism>
<protein>
    <recommendedName>
        <fullName evidence="4">Ferredoxin subunit of nitrite reductase or a ring-hydroxylating dioxygenase</fullName>
    </recommendedName>
</protein>
<dbReference type="STRING" id="1416778.SAMN05443633_10231"/>
<dbReference type="RefSeq" id="WP_072953313.1">
    <property type="nucleotide sequence ID" value="NZ_FQUT01000002.1"/>
</dbReference>
<proteinExistence type="predicted"/>
<evidence type="ECO:0000256" key="1">
    <source>
        <dbReference type="SAM" id="SignalP"/>
    </source>
</evidence>
<keyword evidence="3" id="KW-1185">Reference proteome</keyword>
<name>A0A1M4WFJ4_9FLAO</name>
<sequence length="151" mass="16806">MKKTFSILSIITLLVFSNLSLNSCNTQDTVSCFPNAPVNVTINLNQPAYFDLNQPGGWIYLNLAGQTGTRGLIIVRRSDTQFQAYDRNAPHICPDINTTLEVTNNNQTIICPKDNATWILLTGDPTAVAGIPPKTYLYNYNPSTKDLNIYY</sequence>